<dbReference type="InterPro" id="IPR035979">
    <property type="entry name" value="RBD_domain_sf"/>
</dbReference>
<dbReference type="PANTHER" id="PTHR18806:SF4">
    <property type="entry name" value="RNA-BINDING PROTEIN 25"/>
    <property type="match status" value="1"/>
</dbReference>
<feature type="compositionally biased region" description="Basic and acidic residues" evidence="4">
    <location>
        <begin position="273"/>
        <end position="282"/>
    </location>
</feature>
<feature type="region of interest" description="Disordered" evidence="4">
    <location>
        <begin position="511"/>
        <end position="542"/>
    </location>
</feature>
<evidence type="ECO:0000313" key="8">
    <source>
        <dbReference type="Proteomes" id="UP000030708"/>
    </source>
</evidence>
<dbReference type="SUPFAM" id="SSF101233">
    <property type="entry name" value="PWI domain"/>
    <property type="match status" value="1"/>
</dbReference>
<dbReference type="Proteomes" id="UP000030708">
    <property type="component" value="Unassembled WGS sequence"/>
</dbReference>
<keyword evidence="2" id="KW-0694">RNA-binding</keyword>
<dbReference type="SUPFAM" id="SSF54928">
    <property type="entry name" value="RNA-binding domain, RBD"/>
    <property type="match status" value="1"/>
</dbReference>
<accession>A0A024WAH9</accession>
<evidence type="ECO:0008006" key="9">
    <source>
        <dbReference type="Google" id="ProtNLM"/>
    </source>
</evidence>
<evidence type="ECO:0000313" key="7">
    <source>
        <dbReference type="EMBL" id="ETW37894.1"/>
    </source>
</evidence>
<name>A0A024WAH9_PLAFA</name>
<dbReference type="AlphaFoldDB" id="A0A024WAH9"/>
<evidence type="ECO:0000256" key="4">
    <source>
        <dbReference type="SAM" id="MobiDB-lite"/>
    </source>
</evidence>
<feature type="coiled-coil region" evidence="3">
    <location>
        <begin position="134"/>
        <end position="202"/>
    </location>
</feature>
<dbReference type="GO" id="GO:0006397">
    <property type="term" value="P:mRNA processing"/>
    <property type="evidence" value="ECO:0007669"/>
    <property type="project" value="UniProtKB-KW"/>
</dbReference>
<dbReference type="Gene3D" id="1.20.1390.10">
    <property type="entry name" value="PWI domain"/>
    <property type="match status" value="1"/>
</dbReference>
<dbReference type="OrthoDB" id="6275295at2759"/>
<dbReference type="PROSITE" id="PS51025">
    <property type="entry name" value="PWI"/>
    <property type="match status" value="1"/>
</dbReference>
<dbReference type="InterPro" id="IPR034268">
    <property type="entry name" value="RBM25_RRM"/>
</dbReference>
<feature type="region of interest" description="Disordered" evidence="4">
    <location>
        <begin position="644"/>
        <end position="671"/>
    </location>
</feature>
<dbReference type="PANTHER" id="PTHR18806">
    <property type="entry name" value="RBM25 PROTEIN"/>
    <property type="match status" value="1"/>
</dbReference>
<reference evidence="7 8" key="2">
    <citation type="submission" date="2013-02" db="EMBL/GenBank/DDBJ databases">
        <title>The Genome Sequence of Plasmodium falciparum Tanzania (2000708).</title>
        <authorList>
            <consortium name="The Broad Institute Genome Sequencing Platform"/>
            <consortium name="The Broad Institute Genome Sequencing Center for Infectious Disease"/>
            <person name="Neafsey D."/>
            <person name="Cheeseman I."/>
            <person name="Volkman S."/>
            <person name="Adams J."/>
            <person name="Walker B."/>
            <person name="Young S.K."/>
            <person name="Zeng Q."/>
            <person name="Gargeya S."/>
            <person name="Fitzgerald M."/>
            <person name="Haas B."/>
            <person name="Abouelleil A."/>
            <person name="Alvarado L."/>
            <person name="Arachchi H.M."/>
            <person name="Berlin A.M."/>
            <person name="Chapman S.B."/>
            <person name="Dewar J."/>
            <person name="Goldberg J."/>
            <person name="Griggs A."/>
            <person name="Gujja S."/>
            <person name="Hansen M."/>
            <person name="Howarth C."/>
            <person name="Imamovic A."/>
            <person name="Larimer J."/>
            <person name="McCowan C."/>
            <person name="Murphy C."/>
            <person name="Neiman D."/>
            <person name="Pearson M."/>
            <person name="Priest M."/>
            <person name="Roberts A."/>
            <person name="Saif S."/>
            <person name="Shea T."/>
            <person name="Sisk P."/>
            <person name="Sykes S."/>
            <person name="Wortman J."/>
            <person name="Nusbaum C."/>
            <person name="Birren B."/>
        </authorList>
    </citation>
    <scope>NUCLEOTIDE SEQUENCE [LARGE SCALE GENOMIC DNA]</scope>
    <source>
        <strain evidence="8">Tanzania (2000708)</strain>
    </source>
</reference>
<dbReference type="InterPro" id="IPR052768">
    <property type="entry name" value="RBM25"/>
</dbReference>
<feature type="domain" description="PWI" evidence="6">
    <location>
        <begin position="792"/>
        <end position="893"/>
    </location>
</feature>
<dbReference type="PROSITE" id="PS50102">
    <property type="entry name" value="RRM"/>
    <property type="match status" value="1"/>
</dbReference>
<reference evidence="7 8" key="1">
    <citation type="submission" date="2013-02" db="EMBL/GenBank/DDBJ databases">
        <title>The Genome Annotation of Plasmodium falciparum Tanzania (2000708).</title>
        <authorList>
            <consortium name="The Broad Institute Genome Sequencing Platform"/>
            <consortium name="The Broad Institute Genome Sequencing Center for Infectious Disease"/>
            <person name="Neafsey D."/>
            <person name="Hoffman S."/>
            <person name="Volkman S."/>
            <person name="Rosenthal P."/>
            <person name="Walker B."/>
            <person name="Young S.K."/>
            <person name="Zeng Q."/>
            <person name="Gargeya S."/>
            <person name="Fitzgerald M."/>
            <person name="Haas B."/>
            <person name="Abouelleil A."/>
            <person name="Allen A.W."/>
            <person name="Alvarado L."/>
            <person name="Arachchi H.M."/>
            <person name="Berlin A.M."/>
            <person name="Chapman S.B."/>
            <person name="Gainer-Dewar J."/>
            <person name="Goldberg J."/>
            <person name="Griggs A."/>
            <person name="Gujja S."/>
            <person name="Hansen M."/>
            <person name="Howarth C."/>
            <person name="Imamovic A."/>
            <person name="Ireland A."/>
            <person name="Larimer J."/>
            <person name="McCowan C."/>
            <person name="Murphy C."/>
            <person name="Pearson M."/>
            <person name="Poon T.W."/>
            <person name="Priest M."/>
            <person name="Roberts A."/>
            <person name="Saif S."/>
            <person name="Shea T."/>
            <person name="Sisk P."/>
            <person name="Sykes S."/>
            <person name="Wortman J."/>
            <person name="Nusbaum C."/>
            <person name="Birren B."/>
        </authorList>
    </citation>
    <scope>NUCLEOTIDE SEQUENCE [LARGE SCALE GENOMIC DNA]</scope>
    <source>
        <strain evidence="8">Tanzania (2000708)</strain>
    </source>
</reference>
<evidence type="ECO:0000256" key="1">
    <source>
        <dbReference type="ARBA" id="ARBA00022664"/>
    </source>
</evidence>
<evidence type="ECO:0000259" key="5">
    <source>
        <dbReference type="PROSITE" id="PS50102"/>
    </source>
</evidence>
<dbReference type="EMBL" id="KI926337">
    <property type="protein sequence ID" value="ETW37894.1"/>
    <property type="molecule type" value="Genomic_DNA"/>
</dbReference>
<dbReference type="SMART" id="SM00360">
    <property type="entry name" value="RRM"/>
    <property type="match status" value="1"/>
</dbReference>
<dbReference type="CDD" id="cd12446">
    <property type="entry name" value="RRM_RBM25"/>
    <property type="match status" value="1"/>
</dbReference>
<dbReference type="InterPro" id="IPR012677">
    <property type="entry name" value="Nucleotide-bd_a/b_plait_sf"/>
</dbReference>
<feature type="compositionally biased region" description="Basic residues" evidence="4">
    <location>
        <begin position="478"/>
        <end position="487"/>
    </location>
</feature>
<protein>
    <recommendedName>
        <fullName evidence="9">PWI domain-containing protein</fullName>
    </recommendedName>
</protein>
<dbReference type="SMART" id="SM00311">
    <property type="entry name" value="PWI"/>
    <property type="match status" value="1"/>
</dbReference>
<feature type="region of interest" description="Disordered" evidence="4">
    <location>
        <begin position="571"/>
        <end position="591"/>
    </location>
</feature>
<feature type="domain" description="RRM" evidence="5">
    <location>
        <begin position="40"/>
        <end position="118"/>
    </location>
</feature>
<feature type="region of interest" description="Disordered" evidence="4">
    <location>
        <begin position="261"/>
        <end position="293"/>
    </location>
</feature>
<evidence type="ECO:0000256" key="3">
    <source>
        <dbReference type="SAM" id="Coils"/>
    </source>
</evidence>
<dbReference type="Pfam" id="PF01480">
    <property type="entry name" value="PWI"/>
    <property type="match status" value="1"/>
</dbReference>
<dbReference type="Pfam" id="PF00076">
    <property type="entry name" value="RRM_1"/>
    <property type="match status" value="1"/>
</dbReference>
<proteinExistence type="predicted"/>
<feature type="compositionally biased region" description="Basic residues" evidence="4">
    <location>
        <begin position="653"/>
        <end position="663"/>
    </location>
</feature>
<dbReference type="InterPro" id="IPR000504">
    <property type="entry name" value="RRM_dom"/>
</dbReference>
<feature type="region of interest" description="Disordered" evidence="4">
    <location>
        <begin position="467"/>
        <end position="494"/>
    </location>
</feature>
<feature type="compositionally biased region" description="Basic and acidic residues" evidence="4">
    <location>
        <begin position="516"/>
        <end position="534"/>
    </location>
</feature>
<organism evidence="7 8">
    <name type="scientific">Plasmodium falciparum Tanzania</name>
    <name type="common">2000708</name>
    <dbReference type="NCBI Taxonomy" id="1036725"/>
    <lineage>
        <taxon>Eukaryota</taxon>
        <taxon>Sar</taxon>
        <taxon>Alveolata</taxon>
        <taxon>Apicomplexa</taxon>
        <taxon>Aconoidasida</taxon>
        <taxon>Haemosporida</taxon>
        <taxon>Plasmodiidae</taxon>
        <taxon>Plasmodium</taxon>
        <taxon>Plasmodium (Laverania)</taxon>
    </lineage>
</organism>
<dbReference type="Gene3D" id="3.30.70.330">
    <property type="match status" value="1"/>
</dbReference>
<sequence>MINNKVYYNNLKLVINKGENEEEEDSHIKKSNDKVKNINNVMYIGNIDKYIEDNDMVKMLEIFGNVIKWQRQRNPSTNELMAFGFCEFSDIYEVYLCMNILDNIKLGDKHLKVNCSDNLKKMFERIVDVMYEKREEIKEEHKERDMQYEENEKKNEENEKLKLLNYINKEMATKKMEIMKFIERVNEESDEKKKENDTIINNEINNNIDTNDHINNNINTNDHINNNIDTNDNTKVHINIQQNGNLPNNVDEFLNFMKNDNELNENKKKRKKDNSNGEKTQEDNYYLYDENDPPNVYIKKQRNNTNVYNNNNIYNNNNNNNNTYSNNINNSNNIICTSSNDIFSISDDADYTVDKKKKKSLKDCVNTSYSSNIEQKTNKQNDNDKEEEEETVYISKEYKINWRERERLQKTEYKEKDLEREFYKREKEWIELEEQIKKDTYKEWNKYLLSKKKDIAKLIEIDLKGESDTSAMSNSKRREIRRAKRKKEKELDEQDKLDEIKEEIKKMEENENNINNRKDEYDKNDYTLEKDDNNKNSSIVNMHKNNNDNILTSNSGSDDISFFENNHIKLKKKKRDKSYTQDDDYNEEEEKKEVFIKNDKTKYKNNNKNNLLFNCYNKYNNSEYSYNSDEEDDKVSVSKYIHTSSSEYDSYEKRRKKEEKKKKKDDDNYKRKMTNTEYENIKEGEQNIKKKKNFHSEYLQNINDQSTLNILDTNDEYTYLEEKGKKTNKNLKPVSKLDTTYLDKKNQEEKENKEEQEKKTEELKDQQNEKVRVIDIIENSKKILEKVPSSEEHIFNFPIEWNIPNFKNNISTKLKPWIYKKITEYIGADEKDIIEEISNYFVKQILNETSPKNMLVEAEKFLDSDGKIFILNMYKLIIFEQLKVQNEIQNKNM</sequence>
<evidence type="ECO:0000259" key="6">
    <source>
        <dbReference type="PROSITE" id="PS51025"/>
    </source>
</evidence>
<keyword evidence="3" id="KW-0175">Coiled coil</keyword>
<dbReference type="eggNOG" id="KOG2253">
    <property type="taxonomic scope" value="Eukaryota"/>
</dbReference>
<keyword evidence="1" id="KW-0507">mRNA processing</keyword>
<dbReference type="GO" id="GO:0003723">
    <property type="term" value="F:RNA binding"/>
    <property type="evidence" value="ECO:0007669"/>
    <property type="project" value="UniProtKB-UniRule"/>
</dbReference>
<feature type="compositionally biased region" description="Basic and acidic residues" evidence="4">
    <location>
        <begin position="741"/>
        <end position="765"/>
    </location>
</feature>
<dbReference type="InterPro" id="IPR002483">
    <property type="entry name" value="PWI_dom"/>
</dbReference>
<feature type="region of interest" description="Disordered" evidence="4">
    <location>
        <begin position="730"/>
        <end position="765"/>
    </location>
</feature>
<gene>
    <name evidence="7" type="ORF">PFTANZ_01412</name>
</gene>
<dbReference type="InterPro" id="IPR036483">
    <property type="entry name" value="PWI_dom_sf"/>
</dbReference>
<evidence type="ECO:0000256" key="2">
    <source>
        <dbReference type="PROSITE-ProRule" id="PRU00176"/>
    </source>
</evidence>